<comment type="caution">
    <text evidence="1">The sequence shown here is derived from an EMBL/GenBank/DDBJ whole genome shotgun (WGS) entry which is preliminary data.</text>
</comment>
<gene>
    <name evidence="1" type="ORF">E4O92_07935</name>
</gene>
<dbReference type="OrthoDB" id="9800945at2"/>
<dbReference type="RefSeq" id="WP_135189228.1">
    <property type="nucleotide sequence ID" value="NZ_SPUM01000047.1"/>
</dbReference>
<proteinExistence type="predicted"/>
<dbReference type="Proteomes" id="UP000297258">
    <property type="component" value="Unassembled WGS sequence"/>
</dbReference>
<evidence type="ECO:0008006" key="3">
    <source>
        <dbReference type="Google" id="ProtNLM"/>
    </source>
</evidence>
<name>A0A4Y9T1I0_9BURK</name>
<dbReference type="InterPro" id="IPR046038">
    <property type="entry name" value="DUF5996"/>
</dbReference>
<dbReference type="EMBL" id="SPUM01000047">
    <property type="protein sequence ID" value="TFW32847.1"/>
    <property type="molecule type" value="Genomic_DNA"/>
</dbReference>
<keyword evidence="2" id="KW-1185">Reference proteome</keyword>
<evidence type="ECO:0000313" key="2">
    <source>
        <dbReference type="Proteomes" id="UP000297258"/>
    </source>
</evidence>
<dbReference type="Pfam" id="PF19459">
    <property type="entry name" value="DUF5996"/>
    <property type="match status" value="1"/>
</dbReference>
<accession>A0A4Y9T1I0</accession>
<organism evidence="1 2">
    <name type="scientific">Massilia horti</name>
    <dbReference type="NCBI Taxonomy" id="2562153"/>
    <lineage>
        <taxon>Bacteria</taxon>
        <taxon>Pseudomonadati</taxon>
        <taxon>Pseudomonadota</taxon>
        <taxon>Betaproteobacteria</taxon>
        <taxon>Burkholderiales</taxon>
        <taxon>Oxalobacteraceae</taxon>
        <taxon>Telluria group</taxon>
        <taxon>Massilia</taxon>
    </lineage>
</organism>
<reference evidence="1 2" key="1">
    <citation type="submission" date="2019-03" db="EMBL/GenBank/DDBJ databases">
        <title>Draft genome of Massilia hortus sp. nov., a novel bacterial species of the Oxalobacteraceae family.</title>
        <authorList>
            <person name="Peta V."/>
            <person name="Raths R."/>
            <person name="Bucking H."/>
        </authorList>
    </citation>
    <scope>NUCLEOTIDE SEQUENCE [LARGE SCALE GENOMIC DNA]</scope>
    <source>
        <strain evidence="1 2">ONC3</strain>
    </source>
</reference>
<protein>
    <recommendedName>
        <fullName evidence="3">Ava_C0101 and related proteins</fullName>
    </recommendedName>
</protein>
<evidence type="ECO:0000313" key="1">
    <source>
        <dbReference type="EMBL" id="TFW32847.1"/>
    </source>
</evidence>
<sequence length="315" mass="35700">MANSQDAPDNQAWPPLPFPEWSDTCSTLHMWFQIVGKIRMVQTPWTNHAWNVTLYLTARGLTTSPIPYGTRLFGIDFDFIDHELRIDTSDGMRRMIPLRARAVADMYDDVFAQLADLGMRIRINAVPNEVVEAIPFTVDRKHASYDPVFANRYFRALAQADRVFKKFRARFIGKNSPVHLFWGSMDLATTRFSGRTAPAHPGGIPNCPDWVTRDAYSHEVSSCGFWPGNEQMPEAVFYSYAYPEPTGFKSAAVRPSEARYDAGFGEFVLPYEVVRQAQDPDAVLLDFLQSTYEAAADLAKWDRRALEATAEVPRS</sequence>
<dbReference type="AlphaFoldDB" id="A0A4Y9T1I0"/>